<dbReference type="OMA" id="ADFFDCK"/>
<dbReference type="Gene3D" id="2.160.20.80">
    <property type="entry name" value="E3 ubiquitin-protein ligase SopA"/>
    <property type="match status" value="1"/>
</dbReference>
<reference evidence="1 2" key="1">
    <citation type="submission" date="2017-05" db="EMBL/GenBank/DDBJ databases">
        <title>Genome sequence of Pediococcus pentosaceus strain SRCM100892.</title>
        <authorList>
            <person name="Cho S.H."/>
        </authorList>
    </citation>
    <scope>NUCLEOTIDE SEQUENCE [LARGE SCALE GENOMIC DNA]</scope>
    <source>
        <strain evidence="1 2">SRCM100892</strain>
    </source>
</reference>
<dbReference type="Proteomes" id="UP000196118">
    <property type="component" value="Chromosome"/>
</dbReference>
<evidence type="ECO:0000313" key="1">
    <source>
        <dbReference type="EMBL" id="ARW20738.1"/>
    </source>
</evidence>
<dbReference type="InterPro" id="IPR052949">
    <property type="entry name" value="PA_immunity-related"/>
</dbReference>
<sequence>MQKPKIVIDNLPEESFFEIYKDEDRMLINHQIRNQNAEKQFLERGIIEQSYFEHVKFNQSDFYRLELTDSIFVGCDFSNCKMEEAVFYRCEFRNCKMLGINLNGAIFNNVLLDGTNMQLAALNQMKVKDTMFNACNLKDSSFAENKLQGAVQFEHCEIDQMSFYDTSLKHVNLSTCFFEKIDVEERLIRGMQVNATQAAQIAQYLLGLRVEY</sequence>
<dbReference type="PANTHER" id="PTHR42999">
    <property type="entry name" value="ANTIBIOTIC RESISTANCE PROTEIN MCBG"/>
    <property type="match status" value="1"/>
</dbReference>
<proteinExistence type="predicted"/>
<dbReference type="Pfam" id="PF00805">
    <property type="entry name" value="Pentapeptide"/>
    <property type="match status" value="1"/>
</dbReference>
<protein>
    <submittedName>
        <fullName evidence="1">Uncharacterized protein</fullName>
    </submittedName>
</protein>
<dbReference type="AlphaFoldDB" id="A0A0Q0TP27"/>
<dbReference type="Pfam" id="PF13599">
    <property type="entry name" value="Pentapeptide_4"/>
    <property type="match status" value="1"/>
</dbReference>
<accession>A0A8G0ZFC4</accession>
<dbReference type="GeneID" id="33061400"/>
<evidence type="ECO:0000313" key="2">
    <source>
        <dbReference type="Proteomes" id="UP000196118"/>
    </source>
</evidence>
<dbReference type="PANTHER" id="PTHR42999:SF1">
    <property type="entry name" value="PENTAPEPTIDE REPEAT-CONTAINING PROTEIN"/>
    <property type="match status" value="1"/>
</dbReference>
<dbReference type="InterPro" id="IPR001646">
    <property type="entry name" value="5peptide_repeat"/>
</dbReference>
<accession>A0A0Q0TP27</accession>
<dbReference type="EMBL" id="CP021474">
    <property type="protein sequence ID" value="ARW20738.1"/>
    <property type="molecule type" value="Genomic_DNA"/>
</dbReference>
<gene>
    <name evidence="1" type="ORF">S100892_02203</name>
</gene>
<dbReference type="RefSeq" id="WP_002833892.1">
    <property type="nucleotide sequence ID" value="NZ_BEWQ01000001.1"/>
</dbReference>
<dbReference type="SUPFAM" id="SSF141571">
    <property type="entry name" value="Pentapeptide repeat-like"/>
    <property type="match status" value="1"/>
</dbReference>
<name>A0A0Q0TP27_PEDPE</name>
<organism evidence="1 2">
    <name type="scientific">Pediococcus pentosaceus</name>
    <dbReference type="NCBI Taxonomy" id="1255"/>
    <lineage>
        <taxon>Bacteria</taxon>
        <taxon>Bacillati</taxon>
        <taxon>Bacillota</taxon>
        <taxon>Bacilli</taxon>
        <taxon>Lactobacillales</taxon>
        <taxon>Lactobacillaceae</taxon>
        <taxon>Pediococcus</taxon>
    </lineage>
</organism>